<dbReference type="OrthoDB" id="2692094at2759"/>
<organism evidence="2 3">
    <name type="scientific">Rhodocollybia butyracea</name>
    <dbReference type="NCBI Taxonomy" id="206335"/>
    <lineage>
        <taxon>Eukaryota</taxon>
        <taxon>Fungi</taxon>
        <taxon>Dikarya</taxon>
        <taxon>Basidiomycota</taxon>
        <taxon>Agaricomycotina</taxon>
        <taxon>Agaricomycetes</taxon>
        <taxon>Agaricomycetidae</taxon>
        <taxon>Agaricales</taxon>
        <taxon>Marasmiineae</taxon>
        <taxon>Omphalotaceae</taxon>
        <taxon>Rhodocollybia</taxon>
    </lineage>
</organism>
<dbReference type="EMBL" id="JADNRY010000276">
    <property type="protein sequence ID" value="KAF9059830.1"/>
    <property type="molecule type" value="Genomic_DNA"/>
</dbReference>
<dbReference type="EMBL" id="JADNRY010000052">
    <property type="protein sequence ID" value="KAF9069355.1"/>
    <property type="molecule type" value="Genomic_DNA"/>
</dbReference>
<feature type="non-terminal residue" evidence="2">
    <location>
        <position position="150"/>
    </location>
</feature>
<evidence type="ECO:0000313" key="1">
    <source>
        <dbReference type="EMBL" id="KAF9059830.1"/>
    </source>
</evidence>
<proteinExistence type="predicted"/>
<accession>A0A9P5PWI1</accession>
<dbReference type="AlphaFoldDB" id="A0A9P5PWI1"/>
<name>A0A9P5PWI1_9AGAR</name>
<sequence>PSKPYHMATSQKFPIDLQVLIQENKNDLAMKEFYPKLRRQILYQLFAQELGLDAPQAITEEMCNALIIKGNKLYRHKVVRINYTTYDLRKEQDSINPRTRPDIITLSPDGCSHPFTYGRVIGIFHVNISFTGIGSIMPIDSKCIDCLWVS</sequence>
<protein>
    <submittedName>
        <fullName evidence="2">Uncharacterized protein</fullName>
    </submittedName>
</protein>
<evidence type="ECO:0000313" key="3">
    <source>
        <dbReference type="Proteomes" id="UP000772434"/>
    </source>
</evidence>
<gene>
    <name evidence="2" type="ORF">BDP27DRAFT_1222741</name>
    <name evidence="1" type="ORF">BDP27DRAFT_1237923</name>
</gene>
<comment type="caution">
    <text evidence="2">The sequence shown here is derived from an EMBL/GenBank/DDBJ whole genome shotgun (WGS) entry which is preliminary data.</text>
</comment>
<keyword evidence="3" id="KW-1185">Reference proteome</keyword>
<reference evidence="2" key="1">
    <citation type="submission" date="2020-11" db="EMBL/GenBank/DDBJ databases">
        <authorList>
            <consortium name="DOE Joint Genome Institute"/>
            <person name="Ahrendt S."/>
            <person name="Riley R."/>
            <person name="Andreopoulos W."/>
            <person name="Labutti K."/>
            <person name="Pangilinan J."/>
            <person name="Ruiz-Duenas F.J."/>
            <person name="Barrasa J.M."/>
            <person name="Sanchez-Garcia M."/>
            <person name="Camarero S."/>
            <person name="Miyauchi S."/>
            <person name="Serrano A."/>
            <person name="Linde D."/>
            <person name="Babiker R."/>
            <person name="Drula E."/>
            <person name="Ayuso-Fernandez I."/>
            <person name="Pacheco R."/>
            <person name="Padilla G."/>
            <person name="Ferreira P."/>
            <person name="Barriuso J."/>
            <person name="Kellner H."/>
            <person name="Castanera R."/>
            <person name="Alfaro M."/>
            <person name="Ramirez L."/>
            <person name="Pisabarro A.G."/>
            <person name="Kuo A."/>
            <person name="Tritt A."/>
            <person name="Lipzen A."/>
            <person name="He G."/>
            <person name="Yan M."/>
            <person name="Ng V."/>
            <person name="Cullen D."/>
            <person name="Martin F."/>
            <person name="Rosso M.-N."/>
            <person name="Henrissat B."/>
            <person name="Hibbett D."/>
            <person name="Martinez A.T."/>
            <person name="Grigoriev I.V."/>
        </authorList>
    </citation>
    <scope>NUCLEOTIDE SEQUENCE</scope>
    <source>
        <strain evidence="2">AH 40177</strain>
    </source>
</reference>
<dbReference type="Proteomes" id="UP000772434">
    <property type="component" value="Unassembled WGS sequence"/>
</dbReference>
<evidence type="ECO:0000313" key="2">
    <source>
        <dbReference type="EMBL" id="KAF9069355.1"/>
    </source>
</evidence>